<dbReference type="InterPro" id="IPR051470">
    <property type="entry name" value="Thiol:disulfide_interchange"/>
</dbReference>
<gene>
    <name evidence="3" type="ordered locus">Saut_0908</name>
</gene>
<evidence type="ECO:0000313" key="4">
    <source>
        <dbReference type="Proteomes" id="UP000007803"/>
    </source>
</evidence>
<feature type="domain" description="Thioredoxin-like fold" evidence="2">
    <location>
        <begin position="121"/>
        <end position="270"/>
    </location>
</feature>
<dbReference type="OrthoDB" id="9800545at2"/>
<dbReference type="RefSeq" id="WP_013326713.1">
    <property type="nucleotide sequence ID" value="NC_014506.1"/>
</dbReference>
<dbReference type="AlphaFoldDB" id="E0URL3"/>
<evidence type="ECO:0000313" key="3">
    <source>
        <dbReference type="EMBL" id="ADN08957.1"/>
    </source>
</evidence>
<dbReference type="EMBL" id="CP002205">
    <property type="protein sequence ID" value="ADN08957.1"/>
    <property type="molecule type" value="Genomic_DNA"/>
</dbReference>
<protein>
    <submittedName>
        <fullName evidence="3">DSBA oxidoreductase</fullName>
    </submittedName>
</protein>
<accession>E0URL3</accession>
<proteinExistence type="predicted"/>
<dbReference type="Gene3D" id="3.40.30.10">
    <property type="entry name" value="Glutaredoxin"/>
    <property type="match status" value="1"/>
</dbReference>
<organism evidence="3 4">
    <name type="scientific">Sulfurimonas autotrophica (strain ATCC BAA-671 / DSM 16294 / JCM 11897 / OK10)</name>
    <dbReference type="NCBI Taxonomy" id="563040"/>
    <lineage>
        <taxon>Bacteria</taxon>
        <taxon>Pseudomonadati</taxon>
        <taxon>Campylobacterota</taxon>
        <taxon>Epsilonproteobacteria</taxon>
        <taxon>Campylobacterales</taxon>
        <taxon>Sulfurimonadaceae</taxon>
        <taxon>Sulfurimonas</taxon>
    </lineage>
</organism>
<dbReference type="STRING" id="563040.Saut_0908"/>
<dbReference type="Pfam" id="PF13462">
    <property type="entry name" value="Thioredoxin_4"/>
    <property type="match status" value="1"/>
</dbReference>
<dbReference type="InterPro" id="IPR012336">
    <property type="entry name" value="Thioredoxin-like_fold"/>
</dbReference>
<dbReference type="KEGG" id="sua:Saut_0908"/>
<dbReference type="eggNOG" id="COG1651">
    <property type="taxonomic scope" value="Bacteria"/>
</dbReference>
<dbReference type="CDD" id="cd02972">
    <property type="entry name" value="DsbA_family"/>
    <property type="match status" value="1"/>
</dbReference>
<dbReference type="Proteomes" id="UP000007803">
    <property type="component" value="Chromosome"/>
</dbReference>
<dbReference type="SUPFAM" id="SSF52833">
    <property type="entry name" value="Thioredoxin-like"/>
    <property type="match status" value="1"/>
</dbReference>
<reference evidence="4" key="1">
    <citation type="journal article" date="2010" name="Stand. Genomic Sci.">
        <title>Complete genome sequence of Sulfurimonas autotrophica type strain (OK10).</title>
        <authorList>
            <person name="Sikorski J."/>
            <person name="Munk C."/>
            <person name="Lapidus A."/>
            <person name="Djao O."/>
            <person name="Lucas S."/>
            <person name="Glavina Del Rio T."/>
            <person name="Nolan M."/>
            <person name="Tice H."/>
            <person name="Han C."/>
            <person name="Cheng J."/>
            <person name="Tapia R."/>
            <person name="Goodwin L."/>
            <person name="Pitluck S."/>
            <person name="Liolios K."/>
            <person name="Ivanova N."/>
            <person name="Mavromatis K."/>
            <person name="Mikhailova N."/>
            <person name="Pati A."/>
            <person name="Sims D."/>
            <person name="Meincke L."/>
            <person name="Brettin T."/>
            <person name="Detter J."/>
            <person name="Chen A."/>
            <person name="Palaniappan K."/>
            <person name="Land M."/>
            <person name="Hauser L."/>
            <person name="Chang Y."/>
            <person name="Jeffries C."/>
            <person name="Rohde M."/>
            <person name="Lang E."/>
            <person name="Spring S."/>
            <person name="Goker M."/>
            <person name="Woyke T."/>
            <person name="Bristow J."/>
            <person name="Eisen J."/>
            <person name="Markowitz V."/>
            <person name="Hugenholtz P."/>
            <person name="Kyrpides N."/>
            <person name="Klenk H."/>
        </authorList>
    </citation>
    <scope>NUCLEOTIDE SEQUENCE [LARGE SCALE GENOMIC DNA]</scope>
    <source>
        <strain evidence="4">ATCC BAA-671 / DSM 16294 / JCM 11897 / OK10</strain>
    </source>
</reference>
<feature type="chain" id="PRO_5003141465" evidence="1">
    <location>
        <begin position="21"/>
        <end position="277"/>
    </location>
</feature>
<sequence length="277" mass="31309">MSLMLKLLSMTLLLSSFVYASTASEKIEDFLEDKFSENPKLKSADVQVEEVRALKQLPKWNAYIIDVQAVLKNKPKQLIKQKMIWFSNGEMITKDLTDINTGESLVERVKPKVKPEHYAKNHLIYGSTDARHKVVIFSDPLCPFCKGFVPGAIKNMKKEPQKFAIYYYHFPLARIHPASVTLVKAAVAAEHKGTKDVILKLYNVKINPREKNAQKILDAFNKAEGTHITLKDINTPAVIKQLNHDKLVANDLMVGGTPTVYLDGSVDNTKKKYLKVK</sequence>
<feature type="signal peptide" evidence="1">
    <location>
        <begin position="1"/>
        <end position="20"/>
    </location>
</feature>
<dbReference type="InterPro" id="IPR036249">
    <property type="entry name" value="Thioredoxin-like_sf"/>
</dbReference>
<evidence type="ECO:0000259" key="2">
    <source>
        <dbReference type="Pfam" id="PF13462"/>
    </source>
</evidence>
<name>E0URL3_SULAO</name>
<dbReference type="HOGENOM" id="CLU_1041451_0_0_7"/>
<dbReference type="PANTHER" id="PTHR35272:SF3">
    <property type="entry name" value="THIOL:DISULFIDE INTERCHANGE PROTEIN DSBC"/>
    <property type="match status" value="1"/>
</dbReference>
<evidence type="ECO:0000256" key="1">
    <source>
        <dbReference type="SAM" id="SignalP"/>
    </source>
</evidence>
<keyword evidence="1" id="KW-0732">Signal</keyword>
<keyword evidence="4" id="KW-1185">Reference proteome</keyword>
<dbReference type="PANTHER" id="PTHR35272">
    <property type="entry name" value="THIOL:DISULFIDE INTERCHANGE PROTEIN DSBC-RELATED"/>
    <property type="match status" value="1"/>
</dbReference>